<feature type="compositionally biased region" description="Low complexity" evidence="6">
    <location>
        <begin position="767"/>
        <end position="777"/>
    </location>
</feature>
<dbReference type="PANTHER" id="PTHR45812:SF1">
    <property type="entry name" value="DNA POLYMERASE ZETA CATALYTIC SUBUNIT"/>
    <property type="match status" value="1"/>
</dbReference>
<dbReference type="InterPro" id="IPR006172">
    <property type="entry name" value="DNA-dir_DNA_pol_B"/>
</dbReference>
<dbReference type="SUPFAM" id="SSF53098">
    <property type="entry name" value="Ribonuclease H-like"/>
    <property type="match status" value="2"/>
</dbReference>
<dbReference type="Pfam" id="PF00136">
    <property type="entry name" value="DNA_pol_B"/>
    <property type="match status" value="1"/>
</dbReference>
<protein>
    <recommendedName>
        <fullName evidence="2">DNA-directed DNA polymerase</fullName>
        <ecNumber evidence="2">2.7.7.7</ecNumber>
    </recommendedName>
</protein>
<dbReference type="PRINTS" id="PR00106">
    <property type="entry name" value="DNAPOLB"/>
</dbReference>
<dbReference type="SMART" id="SM00486">
    <property type="entry name" value="POLBc"/>
    <property type="match status" value="1"/>
</dbReference>
<dbReference type="InterPro" id="IPR036397">
    <property type="entry name" value="RNaseH_sf"/>
</dbReference>
<evidence type="ECO:0000259" key="7">
    <source>
        <dbReference type="Pfam" id="PF00136"/>
    </source>
</evidence>
<evidence type="ECO:0000256" key="4">
    <source>
        <dbReference type="ARBA" id="ARBA00022695"/>
    </source>
</evidence>
<evidence type="ECO:0000256" key="3">
    <source>
        <dbReference type="ARBA" id="ARBA00022679"/>
    </source>
</evidence>
<dbReference type="Gene3D" id="1.10.287.690">
    <property type="entry name" value="Helix hairpin bin"/>
    <property type="match status" value="1"/>
</dbReference>
<evidence type="ECO:0000256" key="1">
    <source>
        <dbReference type="ARBA" id="ARBA00005755"/>
    </source>
</evidence>
<keyword evidence="4" id="KW-0548">Nucleotidyltransferase</keyword>
<dbReference type="KEGG" id="lenr:94172749"/>
<dbReference type="RefSeq" id="XP_067693027.1">
    <property type="nucleotide sequence ID" value="XM_067837239.1"/>
</dbReference>
<evidence type="ECO:0000256" key="6">
    <source>
        <dbReference type="SAM" id="MobiDB-lite"/>
    </source>
</evidence>
<dbReference type="InterPro" id="IPR012337">
    <property type="entry name" value="RNaseH-like_sf"/>
</dbReference>
<dbReference type="OrthoDB" id="2414538at2759"/>
<evidence type="ECO:0000313" key="9">
    <source>
        <dbReference type="Proteomes" id="UP000674179"/>
    </source>
</evidence>
<dbReference type="InterPro" id="IPR006134">
    <property type="entry name" value="DNA-dir_DNA_pol_B_multi_dom"/>
</dbReference>
<feature type="region of interest" description="Disordered" evidence="6">
    <location>
        <begin position="693"/>
        <end position="729"/>
    </location>
</feature>
<dbReference type="InterPro" id="IPR043502">
    <property type="entry name" value="DNA/RNA_pol_sf"/>
</dbReference>
<reference evidence="8 9" key="1">
    <citation type="submission" date="2021-02" db="EMBL/GenBank/DDBJ databases">
        <title>Leishmania (Mundinia) enrietti genome sequencing and assembly.</title>
        <authorList>
            <person name="Almutairi H."/>
            <person name="Gatherer D."/>
        </authorList>
    </citation>
    <scope>NUCLEOTIDE SEQUENCE [LARGE SCALE GENOMIC DNA]</scope>
    <source>
        <strain evidence="8">CUR178</strain>
    </source>
</reference>
<dbReference type="Gene3D" id="3.30.420.10">
    <property type="entry name" value="Ribonuclease H-like superfamily/Ribonuclease H"/>
    <property type="match status" value="2"/>
</dbReference>
<dbReference type="GO" id="GO:0000724">
    <property type="term" value="P:double-strand break repair via homologous recombination"/>
    <property type="evidence" value="ECO:0007669"/>
    <property type="project" value="TreeGrafter"/>
</dbReference>
<feature type="compositionally biased region" description="Low complexity" evidence="6">
    <location>
        <begin position="702"/>
        <end position="726"/>
    </location>
</feature>
<feature type="region of interest" description="Disordered" evidence="6">
    <location>
        <begin position="832"/>
        <end position="942"/>
    </location>
</feature>
<accession>A0A836KKF0</accession>
<feature type="compositionally biased region" description="Low complexity" evidence="6">
    <location>
        <begin position="889"/>
        <end position="899"/>
    </location>
</feature>
<feature type="compositionally biased region" description="Acidic residues" evidence="6">
    <location>
        <begin position="2803"/>
        <end position="2812"/>
    </location>
</feature>
<sequence>MYMQVVSIEHSLERPQAELGDEALSPIFHRVSARCPVLHLFGYVHIPSDLVPAKTGTAAPAASSESHRASSSVPESEVGYDNETISATTPDPPLRGSSGGGILRLSRSTGLASQRGGAPTMAQRDGASPSLRKAMNILDDHEHHNKAGSDGAVAQRRGTPSSFLLPSCTPHGVADAIGDAGHPPIFTAVGLCSSTARRDCYTPRRACLHVHGVYPSLQLPQYDRNVSAAQLAAQLETVVLRVLARQGTFVPGQQLLHNVRVVRRFSLYGYRRHAYAFYEVKLIDPDLLPMVADVLQNSTEVGGRRWQLYDAHYRYHSQFMVRWRVNGAAPFLLPPGQCHVRLPTVAEVWQNGSFLPASLGTMGGLQEPRHSRADRSDAAKQPLKDEDEEEQHRVSARPLQQSQLLFRRLWRPDELDRLTTAEVELDVAGADLLGHSSAIEEEETKVAGVVRRRSIVGAGDNLSYTRRVIRHYFEEHGVADALRVADTIATERHQQDCVHAAAGFFQGDISSTKDAAPAAVAAKTKESLPPKRYGNVMQIQNGDSTVRWLRHRMLGYLAERTVTNAAVAAALVAPLATRAEGGGEAPASIRLARTSAAPPFLSASRAGSAAQLQEQRAIRAQLVAEYRQPGNGTAMRSPHGFRREATGALSTHSYAGGYIAVPSSFAHAPDSGPAVAGGDALYVGFSSESLQLSVSQRHTQQSHPEAAAAPESAAVQPSPSSSSYPSLYDEFSPTTRAAVVAAPTQDLLKGLAQPHTLSLRPRGRVPTTSAASAATTAPRRSVVGIDEAGESDREGLQSAQEMARELARHTDAALTCAAGAGPAAPTVAIVGSSWSSASPSSSASLSRSRASPNHDSSWSASSEGVDPRTARSSAAEPPERAQEESCPEASDAVAVVSDAPTQRLLRSSVWRSPRMSEAQRGDVALDAPASTDAEAIRPSAGVSQEERSLLLLESCDSHAAAGEVEDAEDDSTPRGQSRCAAICAAASPPTKPSNRLTPCRALVKGDCIAFVRVRDVASSRRLGEVLAVARVASLTAETAELQWLLRLSETHLAGEEQGLVRRGSWLRSQQTLAAAAGRAPSMRGFGQQSAAAAQDVLLGEMMLGNVRDSVPSSALEGDARAALSYATVQSTPTQHLLAGEDAGPALLALDRGAMGVTARQADPEESCTSQLVERRRPSGGVTAVVQVWRTHCFTDVAAYHSGAGAPRTQHRTRFGHRSRGSPPLLRVLCRYVYHVEARVLTPVSPDAFTPGLPACAGDGRPRSSSRSVSSLAGKHLETSERTANAATACRSSHARASSTRALFTQPQPLLPSSSTPVHLKAAAASLKSASMPCSAPAQLHVTFSSAARREVSEDGGEEALLFPSSSASTGSSGGSGGKGAPKRRLEAACAWVAGPALPLLAPMREGASLQSPPETSDTPSPSAAVATSPPHAVEPSPPVIGRLWRVVLARTPLPEFSVQSIRVVRRVQAVGRMAAHACMSQTQARRRRRGSSGTTDDNDGNRIDAAEAGVVEERGASPVLMLSNASADAGGDGDEGQPFDAKPRDDSAAEDARSGDTALGAEGRGAAEVVIASAASSLARSSSAAPLTSFMASSRIPTQSTSSSADAVREVTASQRDFLDLLQAGRHLSEGDARMVLLQRGGQLGCIADGVTRCFTVSTSPRSGGSGGGSGDMRVSVSAVAWPWPTMTGVALNDEAVALHRYESVPSLPAPRASVAGASNGVRVAPTAAHASRDPGAEHDSLSMVGRRKSASHVPGLSLSSTHQPQHYLQCTLRVLYIEVLLHRRAGEALAATSEVLAVGLGQATSATNSAIAVRVFCVAAPSHRSGAGAAPPLPATSSAGGPPPFLGLTEAVQVVTVPDEATLLARVRGEILAYDPDLLISWDGFRYGLGYLALRYRTVLQRNLASDLSRVLQHHDYQRPNAAGVSHFAAAATALGGDAGGASGMAEHGCLSVAEDVPTDMRRGCAEADRLAAARYRSSPPASPAGVPLMVGSGRSGDGGKALPAQESVQGATDLAARFSASSGAGSSATSAAPMNDLDEGDDVVNDGSMNDLWVKGCVRGRRSGALAGQTTEHRCGHMIHWARTGARRNAQSPLTARPHAEVDQGAAASTSRLPAPGAVVTCPYANRFGANVEVAGRICVSLGKDLRKEVKIPSYSLTMAHVQLLGQPLPYFTDSYLAELFLAPQCTDASGGGERHTALRYLAARVVAPHRIACRLHWFTKLLEFSRMYGILAKEVLTRGSQFRVEATLLRLAQPLGYAMLSPSLRQVHRQPRIECVPLVMQPKSDLYRHDPVVVLDFRSLYPSIILAYNLCYSTCLGMVQPQLHGRLGVLPRFKQSDATLTELLADDGVVFAPNGAMFVTPDTRVGLLPQMMQAVLDARYEVQAALKHIAVPSEDVAMQQRLQEQQLALKMLANVTYGYTAASYTGRMPCVDLAEAIVSLGRQTLERAIALIHSTPAWQAEVVYGDTDSLFVRLAGRTRADAFRIGQEMADAVTQSNPAPIRLQLEMVLLPCLLLVKKRYAGYMWSSPTQLTPTFLAKGIETVRRDQCPATAQLAERLLRLLFDGASTTALRRSYYAAVERLQSGAANPIQCIFRRAVKLGRYKDSGDAHLPMAARLAFQQMEKHATQTPYWGERLPYVVVRSTTAVEKLADKVLHPEQLLQVRDTHSLDAAYYIARHLNSTLDRMFYLVGISFTQWYQAMPRRRTAHSALLNLPTFMAAQQRQQHLQSRVPPGVGGTASHLFPLDSASAALKPRSRHARFGKLTSLMRELHHHGSSGLLSSPCGGGASAAANTAAAAEEISDGDDESGEAGQSTGMEDLTRLSIQEVIDVDQIATQRSRRPWSTLADAMPPLLDRFLKPGQAGSRSGRRQRWRDVTLDSFYPRTLCVICEEGAVTLDDIGRQQAVLMHVGVTGCQVSVDGTPYLSSILSAATAPAAPLPAPLLLPPICTRCWSDPLSLLHHVQQQCRSIGRQMDALQGLCARCISSGGDAGDAAADTYKRAIADMEDMDAFRMSSTLMRRSNFPGRMHDGVDGSTPRHVLAAVELSGEGVLRGCVSVDCAVGFEKKWVTAQQAHWEALRAFINRVL</sequence>
<feature type="compositionally biased region" description="Low complexity" evidence="6">
    <location>
        <begin position="1411"/>
        <end position="1431"/>
    </location>
</feature>
<feature type="compositionally biased region" description="Low complexity" evidence="6">
    <location>
        <begin position="58"/>
        <end position="77"/>
    </location>
</feature>
<dbReference type="GO" id="GO:0003677">
    <property type="term" value="F:DNA binding"/>
    <property type="evidence" value="ECO:0007669"/>
    <property type="project" value="InterPro"/>
</dbReference>
<feature type="compositionally biased region" description="Low complexity" evidence="6">
    <location>
        <begin position="832"/>
        <end position="851"/>
    </location>
</feature>
<dbReference type="GO" id="GO:0016035">
    <property type="term" value="C:zeta DNA polymerase complex"/>
    <property type="evidence" value="ECO:0007669"/>
    <property type="project" value="InterPro"/>
</dbReference>
<dbReference type="Gene3D" id="3.90.1600.10">
    <property type="entry name" value="Palm domain of DNA polymerase"/>
    <property type="match status" value="1"/>
</dbReference>
<dbReference type="Proteomes" id="UP000674179">
    <property type="component" value="Chromosome 23"/>
</dbReference>
<feature type="region of interest" description="Disordered" evidence="6">
    <location>
        <begin position="1252"/>
        <end position="1291"/>
    </location>
</feature>
<feature type="domain" description="DNA-directed DNA polymerase family B multifunctional" evidence="7">
    <location>
        <begin position="2235"/>
        <end position="2690"/>
    </location>
</feature>
<feature type="region of interest" description="Disordered" evidence="6">
    <location>
        <begin position="1406"/>
        <end position="1437"/>
    </location>
</feature>
<feature type="region of interest" description="Disordered" evidence="6">
    <location>
        <begin position="360"/>
        <end position="396"/>
    </location>
</feature>
<feature type="region of interest" description="Disordered" evidence="6">
    <location>
        <begin position="54"/>
        <end position="128"/>
    </location>
</feature>
<feature type="compositionally biased region" description="Polar residues" evidence="6">
    <location>
        <begin position="853"/>
        <end position="862"/>
    </location>
</feature>
<evidence type="ECO:0000256" key="2">
    <source>
        <dbReference type="ARBA" id="ARBA00012417"/>
    </source>
</evidence>
<dbReference type="GO" id="GO:0000166">
    <property type="term" value="F:nucleotide binding"/>
    <property type="evidence" value="ECO:0007669"/>
    <property type="project" value="InterPro"/>
</dbReference>
<evidence type="ECO:0000256" key="5">
    <source>
        <dbReference type="ARBA" id="ARBA00022932"/>
    </source>
</evidence>
<comment type="caution">
    <text evidence="8">The sequence shown here is derived from an EMBL/GenBank/DDBJ whole genome shotgun (WGS) entry which is preliminary data.</text>
</comment>
<feature type="region of interest" description="Disordered" evidence="6">
    <location>
        <begin position="1524"/>
        <end position="1561"/>
    </location>
</feature>
<dbReference type="InterPro" id="IPR017964">
    <property type="entry name" value="DNA-dir_DNA_pol_B_CS"/>
</dbReference>
<dbReference type="Gene3D" id="1.10.132.60">
    <property type="entry name" value="DNA polymerase family B, C-terminal domain"/>
    <property type="match status" value="1"/>
</dbReference>
<feature type="region of interest" description="Disordered" evidence="6">
    <location>
        <begin position="1350"/>
        <end position="1381"/>
    </location>
</feature>
<organism evidence="8 9">
    <name type="scientific">Leishmania enriettii</name>
    <dbReference type="NCBI Taxonomy" id="5663"/>
    <lineage>
        <taxon>Eukaryota</taxon>
        <taxon>Discoba</taxon>
        <taxon>Euglenozoa</taxon>
        <taxon>Kinetoplastea</taxon>
        <taxon>Metakinetoplastina</taxon>
        <taxon>Trypanosomatida</taxon>
        <taxon>Trypanosomatidae</taxon>
        <taxon>Leishmaniinae</taxon>
        <taxon>Leishmania</taxon>
    </lineage>
</organism>
<keyword evidence="5" id="KW-0239">DNA-directed DNA polymerase</keyword>
<feature type="region of interest" description="Disordered" evidence="6">
    <location>
        <begin position="2778"/>
        <end position="2822"/>
    </location>
</feature>
<dbReference type="InterPro" id="IPR042087">
    <property type="entry name" value="DNA_pol_B_thumb"/>
</dbReference>
<dbReference type="GO" id="GO:0003887">
    <property type="term" value="F:DNA-directed DNA polymerase activity"/>
    <property type="evidence" value="ECO:0007669"/>
    <property type="project" value="UniProtKB-KW"/>
</dbReference>
<dbReference type="CDD" id="cd05534">
    <property type="entry name" value="POLBc_zeta"/>
    <property type="match status" value="1"/>
</dbReference>
<comment type="similarity">
    <text evidence="1">Belongs to the DNA polymerase type-B family.</text>
</comment>
<feature type="compositionally biased region" description="Basic and acidic residues" evidence="6">
    <location>
        <begin position="367"/>
        <end position="384"/>
    </location>
</feature>
<feature type="region of interest" description="Disordered" evidence="6">
    <location>
        <begin position="1977"/>
        <end position="2010"/>
    </location>
</feature>
<dbReference type="GeneID" id="94172749"/>
<dbReference type="EMBL" id="JAFHKP010000023">
    <property type="protein sequence ID" value="KAG5478969.1"/>
    <property type="molecule type" value="Genomic_DNA"/>
</dbReference>
<dbReference type="PANTHER" id="PTHR45812">
    <property type="entry name" value="DNA POLYMERASE ZETA CATALYTIC SUBUNIT"/>
    <property type="match status" value="1"/>
</dbReference>
<name>A0A836KKF0_LEIEN</name>
<dbReference type="SUPFAM" id="SSF56672">
    <property type="entry name" value="DNA/RNA polymerases"/>
    <property type="match status" value="1"/>
</dbReference>
<dbReference type="EC" id="2.7.7.7" evidence="2"/>
<dbReference type="InterPro" id="IPR023211">
    <property type="entry name" value="DNA_pol_palm_dom_sf"/>
</dbReference>
<feature type="region of interest" description="Disordered" evidence="6">
    <location>
        <begin position="754"/>
        <end position="804"/>
    </location>
</feature>
<dbReference type="GO" id="GO:0042276">
    <property type="term" value="P:error-prone translesion synthesis"/>
    <property type="evidence" value="ECO:0007669"/>
    <property type="project" value="TreeGrafter"/>
</dbReference>
<evidence type="ECO:0000313" key="8">
    <source>
        <dbReference type="EMBL" id="KAG5478969.1"/>
    </source>
</evidence>
<keyword evidence="3" id="KW-0808">Transferase</keyword>
<proteinExistence type="inferred from homology"/>
<dbReference type="PROSITE" id="PS00116">
    <property type="entry name" value="DNA_POLYMERASE_B"/>
    <property type="match status" value="1"/>
</dbReference>
<feature type="compositionally biased region" description="Low complexity" evidence="6">
    <location>
        <begin position="2779"/>
        <end position="2802"/>
    </location>
</feature>
<keyword evidence="9" id="KW-1185">Reference proteome</keyword>
<dbReference type="Gene3D" id="3.30.342.10">
    <property type="entry name" value="DNA Polymerase, chain B, domain 1"/>
    <property type="match status" value="1"/>
</dbReference>
<dbReference type="GO" id="GO:0005634">
    <property type="term" value="C:nucleus"/>
    <property type="evidence" value="ECO:0007669"/>
    <property type="project" value="TreeGrafter"/>
</dbReference>
<feature type="region of interest" description="Disordered" evidence="6">
    <location>
        <begin position="1477"/>
        <end position="1503"/>
    </location>
</feature>
<dbReference type="InterPro" id="IPR030559">
    <property type="entry name" value="PolZ_Rev3"/>
</dbReference>
<gene>
    <name evidence="8" type="ORF">CUR178_05550</name>
</gene>
<feature type="compositionally biased region" description="Basic and acidic residues" evidence="6">
    <location>
        <begin position="1541"/>
        <end position="1554"/>
    </location>
</feature>